<evidence type="ECO:0000259" key="2">
    <source>
        <dbReference type="PROSITE" id="PS50020"/>
    </source>
</evidence>
<feature type="region of interest" description="Disordered" evidence="1">
    <location>
        <begin position="412"/>
        <end position="431"/>
    </location>
</feature>
<protein>
    <submittedName>
        <fullName evidence="3">WW domain-containing protein</fullName>
    </submittedName>
</protein>
<dbReference type="AlphaFoldDB" id="A0A2P7YKV1"/>
<gene>
    <name evidence="3" type="ORF">B9Z65_1784</name>
</gene>
<evidence type="ECO:0000256" key="1">
    <source>
        <dbReference type="SAM" id="MobiDB-lite"/>
    </source>
</evidence>
<accession>A0A2P7YKV1</accession>
<dbReference type="PROSITE" id="PS50020">
    <property type="entry name" value="WW_DOMAIN_2"/>
    <property type="match status" value="1"/>
</dbReference>
<name>A0A2P7YKV1_9PEZI</name>
<keyword evidence="4" id="KW-1185">Reference proteome</keyword>
<comment type="caution">
    <text evidence="3">The sequence shown here is derived from an EMBL/GenBank/DDBJ whole genome shotgun (WGS) entry which is preliminary data.</text>
</comment>
<organism evidence="3 4">
    <name type="scientific">Elsinoe australis</name>
    <dbReference type="NCBI Taxonomy" id="40998"/>
    <lineage>
        <taxon>Eukaryota</taxon>
        <taxon>Fungi</taxon>
        <taxon>Dikarya</taxon>
        <taxon>Ascomycota</taxon>
        <taxon>Pezizomycotina</taxon>
        <taxon>Dothideomycetes</taxon>
        <taxon>Dothideomycetidae</taxon>
        <taxon>Myriangiales</taxon>
        <taxon>Elsinoaceae</taxon>
        <taxon>Elsinoe</taxon>
    </lineage>
</organism>
<sequence length="431" mass="50112">MWWFHRFCCCGSANRARRSGFVLENDNDDYCRPLSADPCPAYGACAPSEPDSDFFSKDRSTPTDVISPEAGSYRRPVHSTSAYQHLNIHTSVDEEEPSYSIVRYLGEPELSSGLLPPSTWKSLEARWRRHQNNEVLLYQHEYDQRPQCVQAESLFTSKTPWPWEICLLQTDFEEELFYLLCFFNHETKTMEENFPPGYAFVTGVGFTTTDQADLISQDQSEGHEVLTACEFKGKRIPVDFQGSQICYLMSWAGYQLEVEDAKWRGFSDEDRAAIAQKARKYYAVEAEHPDSDSAGLRGLHRFEIPHNSRIRWQARYPENDLPVGWDAWIYLPTGRIFFYDKVARKQQARHPTKHFCTEGLPHGWALAWEKKKGKWRTYYSHYQARHSSWICPEGYTFVQDYGFKKKEEAKDMEEYGQDTPKFCGDSSDHMA</sequence>
<feature type="region of interest" description="Disordered" evidence="1">
    <location>
        <begin position="53"/>
        <end position="73"/>
    </location>
</feature>
<feature type="domain" description="WW" evidence="2">
    <location>
        <begin position="358"/>
        <end position="394"/>
    </location>
</feature>
<reference evidence="3 4" key="1">
    <citation type="submission" date="2017-05" db="EMBL/GenBank/DDBJ databases">
        <title>Draft genome sequence of Elsinoe australis.</title>
        <authorList>
            <person name="Cheng Q."/>
        </authorList>
    </citation>
    <scope>NUCLEOTIDE SEQUENCE [LARGE SCALE GENOMIC DNA]</scope>
    <source>
        <strain evidence="3 4">NL1</strain>
    </source>
</reference>
<dbReference type="EMBL" id="NHZQ01000419">
    <property type="protein sequence ID" value="PSK36601.1"/>
    <property type="molecule type" value="Genomic_DNA"/>
</dbReference>
<evidence type="ECO:0000313" key="4">
    <source>
        <dbReference type="Proteomes" id="UP000243723"/>
    </source>
</evidence>
<proteinExistence type="predicted"/>
<evidence type="ECO:0000313" key="3">
    <source>
        <dbReference type="EMBL" id="PSK36601.1"/>
    </source>
</evidence>
<dbReference type="PROSITE" id="PS01159">
    <property type="entry name" value="WW_DOMAIN_1"/>
    <property type="match status" value="1"/>
</dbReference>
<dbReference type="Proteomes" id="UP000243723">
    <property type="component" value="Unassembled WGS sequence"/>
</dbReference>
<dbReference type="InterPro" id="IPR001202">
    <property type="entry name" value="WW_dom"/>
</dbReference>